<evidence type="ECO:0000256" key="4">
    <source>
        <dbReference type="ARBA" id="ARBA00022729"/>
    </source>
</evidence>
<evidence type="ECO:0000256" key="8">
    <source>
        <dbReference type="ARBA" id="ARBA00023237"/>
    </source>
</evidence>
<keyword evidence="6 12" id="KW-0472">Membrane</keyword>
<dbReference type="Gene3D" id="2.40.128.20">
    <property type="match status" value="1"/>
</dbReference>
<keyword evidence="7" id="KW-0564">Palmitate</keyword>
<dbReference type="InterPro" id="IPR047202">
    <property type="entry name" value="Lipocalin_Blc-like_dom"/>
</dbReference>
<sequence length="182" mass="20700">MSMPLWSKISVLISALLSVGCSVTPPKDIKVVDNFQLPRYLGTWYEIARLDHSFEQGLEQVTANYSLRADGGIRVINRGYHSQKQRWQESEGKGYFIGEPNHAALKVSFFGPFYGGYNIIELDDDYGYALVCGPNRDYLWILSRTPSLSAEVQEKLRLTARGYGFPVDKLIWVNQEPHSLLH</sequence>
<dbReference type="Pfam" id="PF08212">
    <property type="entry name" value="Lipocalin_2"/>
    <property type="match status" value="1"/>
</dbReference>
<keyword evidence="4" id="KW-0732">Signal</keyword>
<dbReference type="PANTHER" id="PTHR10612:SF34">
    <property type="entry name" value="APOLIPOPROTEIN D"/>
    <property type="match status" value="1"/>
</dbReference>
<dbReference type="EMBL" id="UHJG01000001">
    <property type="protein sequence ID" value="SUQ00444.1"/>
    <property type="molecule type" value="Genomic_DNA"/>
</dbReference>
<comment type="similarity">
    <text evidence="2 12">Belongs to the calycin superfamily. Lipocalin family.</text>
</comment>
<evidence type="ECO:0000256" key="3">
    <source>
        <dbReference type="ARBA" id="ARBA00011738"/>
    </source>
</evidence>
<dbReference type="CDD" id="cd19438">
    <property type="entry name" value="lipocalin_Blc-like"/>
    <property type="match status" value="1"/>
</dbReference>
<dbReference type="SUPFAM" id="SSF50814">
    <property type="entry name" value="Lipocalins"/>
    <property type="match status" value="1"/>
</dbReference>
<evidence type="ECO:0000256" key="11">
    <source>
        <dbReference type="ARBA" id="ARBA00071217"/>
    </source>
</evidence>
<evidence type="ECO:0000313" key="16">
    <source>
        <dbReference type="Proteomes" id="UP000255169"/>
    </source>
</evidence>
<evidence type="ECO:0000313" key="14">
    <source>
        <dbReference type="EMBL" id="CEK26156.1"/>
    </source>
</evidence>
<evidence type="ECO:0000259" key="13">
    <source>
        <dbReference type="Pfam" id="PF08212"/>
    </source>
</evidence>
<dbReference type="NCBIfam" id="NF007786">
    <property type="entry name" value="PRK10477.1"/>
    <property type="match status" value="1"/>
</dbReference>
<comment type="subcellular location">
    <subcellularLocation>
        <location evidence="1">Cell outer membrane</location>
        <topology evidence="1">Lipid-anchor</topology>
    </subcellularLocation>
</comment>
<dbReference type="PIRSF" id="PIRSF036893">
    <property type="entry name" value="Lipocalin_ApoD"/>
    <property type="match status" value="1"/>
</dbReference>
<evidence type="ECO:0000256" key="10">
    <source>
        <dbReference type="ARBA" id="ARBA00057024"/>
    </source>
</evidence>
<dbReference type="PANTHER" id="PTHR10612">
    <property type="entry name" value="APOLIPOPROTEIN D"/>
    <property type="match status" value="1"/>
</dbReference>
<dbReference type="STRING" id="29486.UGYR_11660"/>
<dbReference type="EMBL" id="LN681231">
    <property type="protein sequence ID" value="CEK26156.1"/>
    <property type="molecule type" value="Genomic_DNA"/>
</dbReference>
<keyword evidence="9 12" id="KW-0449">Lipoprotein</keyword>
<dbReference type="InterPro" id="IPR000566">
    <property type="entry name" value="Lipocln_cytosolic_FA-bd_dom"/>
</dbReference>
<keyword evidence="5 12" id="KW-0446">Lipid-binding</keyword>
<dbReference type="Proteomes" id="UP000255169">
    <property type="component" value="Unassembled WGS sequence"/>
</dbReference>
<dbReference type="GO" id="GO:0009279">
    <property type="term" value="C:cell outer membrane"/>
    <property type="evidence" value="ECO:0007669"/>
    <property type="project" value="UniProtKB-SubCell"/>
</dbReference>
<dbReference type="InterPro" id="IPR022272">
    <property type="entry name" value="Lipocalin_CS"/>
</dbReference>
<feature type="domain" description="Lipocalin/cytosolic fatty-acid binding" evidence="13">
    <location>
        <begin position="36"/>
        <end position="175"/>
    </location>
</feature>
<dbReference type="InterPro" id="IPR012674">
    <property type="entry name" value="Calycin"/>
</dbReference>
<evidence type="ECO:0000256" key="2">
    <source>
        <dbReference type="ARBA" id="ARBA00006889"/>
    </source>
</evidence>
<comment type="function">
    <text evidence="10 12">Involved in the storage or transport of lipids necessary for membrane maintenance under stressful conditions. Displays a binding preference for lysophospholipids.</text>
</comment>
<dbReference type="FunFam" id="2.40.128.20:FF:000002">
    <property type="entry name" value="Outer membrane lipoprotein Blc"/>
    <property type="match status" value="1"/>
</dbReference>
<evidence type="ECO:0000313" key="15">
    <source>
        <dbReference type="EMBL" id="SUQ00444.1"/>
    </source>
</evidence>
<dbReference type="GO" id="GO:0008289">
    <property type="term" value="F:lipid binding"/>
    <property type="evidence" value="ECO:0007669"/>
    <property type="project" value="UniProtKB-UniRule"/>
</dbReference>
<evidence type="ECO:0000256" key="6">
    <source>
        <dbReference type="ARBA" id="ARBA00023136"/>
    </source>
</evidence>
<evidence type="ECO:0000256" key="9">
    <source>
        <dbReference type="ARBA" id="ARBA00023288"/>
    </source>
</evidence>
<dbReference type="InterPro" id="IPR022271">
    <property type="entry name" value="Lipocalin_ApoD"/>
</dbReference>
<gene>
    <name evidence="15" type="primary">blc</name>
    <name evidence="14" type="ORF">CSF007_1840</name>
    <name evidence="15" type="ORF">NCTC10476_01736</name>
</gene>
<organism evidence="14">
    <name type="scientific">Yersinia ruckeri</name>
    <dbReference type="NCBI Taxonomy" id="29486"/>
    <lineage>
        <taxon>Bacteria</taxon>
        <taxon>Pseudomonadati</taxon>
        <taxon>Pseudomonadota</taxon>
        <taxon>Gammaproteobacteria</taxon>
        <taxon>Enterobacterales</taxon>
        <taxon>Yersiniaceae</taxon>
        <taxon>Yersinia</taxon>
    </lineage>
</organism>
<proteinExistence type="inferred from homology"/>
<protein>
    <recommendedName>
        <fullName evidence="11 12">Outer membrane lipoprotein Blc</fullName>
    </recommendedName>
</protein>
<dbReference type="InterPro" id="IPR002446">
    <property type="entry name" value="Lipocalin_bac"/>
</dbReference>
<evidence type="ECO:0000256" key="12">
    <source>
        <dbReference type="PIRNR" id="PIRNR036893"/>
    </source>
</evidence>
<dbReference type="PRINTS" id="PR01171">
    <property type="entry name" value="BCTLIPOCALIN"/>
</dbReference>
<reference evidence="15 16" key="2">
    <citation type="submission" date="2018-06" db="EMBL/GenBank/DDBJ databases">
        <authorList>
            <consortium name="Pathogen Informatics"/>
            <person name="Doyle S."/>
        </authorList>
    </citation>
    <scope>NUCLEOTIDE SEQUENCE [LARGE SCALE GENOMIC DNA]</scope>
    <source>
        <strain evidence="15 16">NCTC10476</strain>
    </source>
</reference>
<dbReference type="eggNOG" id="COG3040">
    <property type="taxonomic scope" value="Bacteria"/>
</dbReference>
<evidence type="ECO:0000256" key="5">
    <source>
        <dbReference type="ARBA" id="ARBA00023121"/>
    </source>
</evidence>
<name>A0A085U9H5_YERRU</name>
<keyword evidence="16" id="KW-1185">Reference proteome</keyword>
<comment type="subunit">
    <text evidence="3 12">Homodimer.</text>
</comment>
<evidence type="ECO:0000256" key="7">
    <source>
        <dbReference type="ARBA" id="ARBA00023139"/>
    </source>
</evidence>
<dbReference type="GO" id="GO:0006950">
    <property type="term" value="P:response to stress"/>
    <property type="evidence" value="ECO:0007669"/>
    <property type="project" value="UniProtKB-ARBA"/>
</dbReference>
<keyword evidence="8 12" id="KW-0998">Cell outer membrane</keyword>
<dbReference type="PROSITE" id="PS00213">
    <property type="entry name" value="LIPOCALIN"/>
    <property type="match status" value="1"/>
</dbReference>
<reference evidence="14" key="1">
    <citation type="journal article" date="2015" name="Genome Announc.">
        <title>Complete Genome Sequence of Yersinia ruckeri Strain CSF007-82, Etiologic Agent of Red Mouth Disease in Salmonid Fish.</title>
        <authorList>
            <person name="Nelson M.C."/>
            <person name="LaPatra S.E."/>
            <person name="Welch T.J."/>
            <person name="Graf J."/>
        </authorList>
    </citation>
    <scope>NUCLEOTIDE SEQUENCE</scope>
    <source>
        <strain evidence="14">CSF007-82</strain>
    </source>
</reference>
<evidence type="ECO:0000256" key="1">
    <source>
        <dbReference type="ARBA" id="ARBA00004459"/>
    </source>
</evidence>
<accession>A0A085U9H5</accession>
<dbReference type="AlphaFoldDB" id="A0A085U9H5"/>
<dbReference type="PATRIC" id="fig|29486.44.peg.920"/>